<dbReference type="AlphaFoldDB" id="A0AAW8USD7"/>
<evidence type="ECO:0000313" key="2">
    <source>
        <dbReference type="EMBL" id="MDT2984437.1"/>
    </source>
</evidence>
<evidence type="ECO:0000313" key="5">
    <source>
        <dbReference type="Proteomes" id="UP001253851"/>
    </source>
</evidence>
<dbReference type="Proteomes" id="UP001253851">
    <property type="component" value="Unassembled WGS sequence"/>
</dbReference>
<dbReference type="EMBL" id="JARQDV010000009">
    <property type="protein sequence ID" value="MDT2965553.1"/>
    <property type="molecule type" value="Genomic_DNA"/>
</dbReference>
<dbReference type="EMBL" id="CP046123">
    <property type="protein sequence ID" value="QGN29429.1"/>
    <property type="molecule type" value="Genomic_DNA"/>
</dbReference>
<proteinExistence type="predicted"/>
<evidence type="ECO:0000313" key="6">
    <source>
        <dbReference type="Proteomes" id="UP001268896"/>
    </source>
</evidence>
<evidence type="ECO:0000313" key="4">
    <source>
        <dbReference type="Proteomes" id="UP000422837"/>
    </source>
</evidence>
<organism evidence="1 6">
    <name type="scientific">Enterococcus casseliflavus</name>
    <name type="common">Enterococcus flavescens</name>
    <dbReference type="NCBI Taxonomy" id="37734"/>
    <lineage>
        <taxon>Bacteria</taxon>
        <taxon>Bacillati</taxon>
        <taxon>Bacillota</taxon>
        <taxon>Bacilli</taxon>
        <taxon>Lactobacillales</taxon>
        <taxon>Enterococcaceae</taxon>
        <taxon>Enterococcus</taxon>
    </lineage>
</organism>
<protein>
    <submittedName>
        <fullName evidence="1">Uncharacterized protein</fullName>
    </submittedName>
</protein>
<dbReference type="Proteomes" id="UP000422837">
    <property type="component" value="Chromosome"/>
</dbReference>
<dbReference type="EMBL" id="JARQDZ010000024">
    <property type="protein sequence ID" value="MDT2984437.1"/>
    <property type="molecule type" value="Genomic_DNA"/>
</dbReference>
<evidence type="ECO:0000313" key="3">
    <source>
        <dbReference type="EMBL" id="QGN29429.1"/>
    </source>
</evidence>
<reference evidence="3 4" key="1">
    <citation type="submission" date="2019-11" db="EMBL/GenBank/DDBJ databases">
        <title>Detection and genome characteristic of a blood enterococcus casselifavus isolate from Zhengzhou,china.</title>
        <authorList>
            <person name="Wen P."/>
        </authorList>
    </citation>
    <scope>NUCLEOTIDE SEQUENCE [LARGE SCALE GENOMIC DNA]</scope>
    <source>
        <strain evidence="3 4">EC291</strain>
    </source>
</reference>
<sequence>MEESESFEQHWLLSSSIQRVKYLKLLSAYPKTTWTEEEKKVFLWLCQMDIDTLETMEIIFSKLAHKK</sequence>
<dbReference type="RefSeq" id="WP_005225249.1">
    <property type="nucleotide sequence ID" value="NZ_CABGIF010000021.1"/>
</dbReference>
<evidence type="ECO:0000313" key="1">
    <source>
        <dbReference type="EMBL" id="MDT2965553.1"/>
    </source>
</evidence>
<accession>A0AAW8USD7</accession>
<gene>
    <name evidence="3" type="ORF">GFU50_07865</name>
    <name evidence="1" type="ORF">P7I32_13125</name>
    <name evidence="2" type="ORF">P7I34_17520</name>
</gene>
<dbReference type="Proteomes" id="UP001268896">
    <property type="component" value="Unassembled WGS sequence"/>
</dbReference>
<reference evidence="1 5" key="2">
    <citation type="submission" date="2023-03" db="EMBL/GenBank/DDBJ databases">
        <authorList>
            <person name="Shen W."/>
            <person name="Cai J."/>
        </authorList>
    </citation>
    <scope>NUCLEOTIDE SEQUENCE</scope>
    <source>
        <strain evidence="2 5">B516</strain>
        <strain evidence="1">K72-2</strain>
    </source>
</reference>
<name>A0AAW8USD7_ENTCA</name>